<feature type="region of interest" description="Disordered" evidence="13">
    <location>
        <begin position="870"/>
        <end position="906"/>
    </location>
</feature>
<dbReference type="SUPFAM" id="SSF46934">
    <property type="entry name" value="UBA-like"/>
    <property type="match status" value="1"/>
</dbReference>
<evidence type="ECO:0000256" key="14">
    <source>
        <dbReference type="SAM" id="Phobius"/>
    </source>
</evidence>
<dbReference type="FunFam" id="1.10.8.10:FF:000050">
    <property type="entry name" value="Related to AMFR protein"/>
    <property type="match status" value="1"/>
</dbReference>
<keyword evidence="4" id="KW-0833">Ubl conjugation pathway</keyword>
<dbReference type="InterPro" id="IPR003892">
    <property type="entry name" value="CUE"/>
</dbReference>
<feature type="region of interest" description="Disordered" evidence="13">
    <location>
        <begin position="826"/>
        <end position="858"/>
    </location>
</feature>
<sequence length="931" mass="101146">MSGITGSNGSGWAFGGGVPMGGAGLQNQGRQLGGNVSFAQSLSGSQPATPLDLSWTITSPPLPLPCVYLRDDLPLLLLLPLSTTATLVTSRPSYPILISYLTPHTSYRVALFFLPLQSRHLLLPPTTMRKKHRLVRKRATAKEKMGSPASPAELPKKGYAEVLKNEFPSLSNNAHMNTSGQSNMWSSTASRNLGGGGGPVPRNQQSTPLSAQSTQDELFPPTSARQGAFRFGGQSSGGPAPQAQSNPVDDFPPLNRNANGEIGGERGANLMPSLGFGNQASPSPAAIPPRSAGAGNGLLNALSANSRPDGRSPSIVSVQDLPRTQDGSTEKSGLLREETTGDSSAQAAESRNPLGAIGNDSVTGKAKDENDAQSPEVQDPLAGMAPIDKFGMKGLRVLMNNYPSYGALMQGMDPNEFGLNVNSSDLISTQIYSLFDDTPPRPAIPSVRLPECYKVTNVQPIDTKIPSFNEETLFWIFYSCTQDIKQHLAAIELHNRNWRWHKKLQVWLTKDELMMPTNIAPHLERGYYIVWDTTNWRKERRELTLHYGDLAANLLSRWVDEAWNGLIPEHWAFHPTGVGFMLIRQRFTGFRIEAGLGGWQKLPNTAFTAVSCSAPFGNMCDSTCQRNAVVMLGSCGYSGRGSADELINSIRAADGLHVSVPTTSLLPRVAATRSSTSPNHDHNFSKACTNPIAATERIPTYSPLTNARNLNKRVPIRPDPTQPSTTEIHAHAHVASMANEQISLPYLVVILLVTAFVIRFLFFSPAPPPAPRQSAQSVLRIREAAVERIQQMFPQVDRRTILWDLQRNGGNIQGTSERILAGRMETPPITFQPPSPPGANNASASSSAPAKAPEKPTQPDLITRYKLQGKIAAQQRQQAEADAAAEREKASRGWSSNRDERQSLLQKRRDEMILAARRKMEAKIAAEKASS</sequence>
<dbReference type="Gene3D" id="1.10.8.10">
    <property type="entry name" value="DNA helicase RuvA subunit, C-terminal domain"/>
    <property type="match status" value="1"/>
</dbReference>
<feature type="compositionally biased region" description="Low complexity" evidence="13">
    <location>
        <begin position="280"/>
        <end position="292"/>
    </location>
</feature>
<evidence type="ECO:0000313" key="16">
    <source>
        <dbReference type="EMBL" id="OBR12439.1"/>
    </source>
</evidence>
<accession>A0A1B7YK37</accession>
<name>A0A1B7YK37_COLHI</name>
<feature type="compositionally biased region" description="Basic and acidic residues" evidence="13">
    <location>
        <begin position="884"/>
        <end position="906"/>
    </location>
</feature>
<dbReference type="InterPro" id="IPR038635">
    <property type="entry name" value="CCR4-NOT_su2/3/5_C_sf"/>
</dbReference>
<organism evidence="16 17">
    <name type="scientific">Colletotrichum higginsianum (strain IMI 349063)</name>
    <name type="common">Crucifer anthracnose fungus</name>
    <dbReference type="NCBI Taxonomy" id="759273"/>
    <lineage>
        <taxon>Eukaryota</taxon>
        <taxon>Fungi</taxon>
        <taxon>Dikarya</taxon>
        <taxon>Ascomycota</taxon>
        <taxon>Pezizomycotina</taxon>
        <taxon>Sordariomycetes</taxon>
        <taxon>Hypocreomycetidae</taxon>
        <taxon>Glomerellales</taxon>
        <taxon>Glomerellaceae</taxon>
        <taxon>Colletotrichum</taxon>
        <taxon>Colletotrichum destructivum species complex</taxon>
    </lineage>
</organism>
<dbReference type="Proteomes" id="UP000092177">
    <property type="component" value="Chromosome 3"/>
</dbReference>
<dbReference type="Pfam" id="PF02845">
    <property type="entry name" value="CUE"/>
    <property type="match status" value="1"/>
</dbReference>
<evidence type="ECO:0000259" key="15">
    <source>
        <dbReference type="PROSITE" id="PS51140"/>
    </source>
</evidence>
<dbReference type="RefSeq" id="XP_018160956.1">
    <property type="nucleotide sequence ID" value="XM_018299710.1"/>
</dbReference>
<evidence type="ECO:0000256" key="12">
    <source>
        <dbReference type="ARBA" id="ARBA00072899"/>
    </source>
</evidence>
<dbReference type="InterPro" id="IPR007282">
    <property type="entry name" value="NOT2/3/5_C"/>
</dbReference>
<feature type="compositionally biased region" description="Polar residues" evidence="13">
    <location>
        <begin position="202"/>
        <end position="216"/>
    </location>
</feature>
<evidence type="ECO:0000256" key="2">
    <source>
        <dbReference type="ARBA" id="ARBA00007682"/>
    </source>
</evidence>
<evidence type="ECO:0000256" key="11">
    <source>
        <dbReference type="ARBA" id="ARBA00061383"/>
    </source>
</evidence>
<dbReference type="PANTHER" id="PTHR23326">
    <property type="entry name" value="CCR4 NOT-RELATED"/>
    <property type="match status" value="1"/>
</dbReference>
<dbReference type="SMART" id="SM00546">
    <property type="entry name" value="CUE"/>
    <property type="match status" value="1"/>
</dbReference>
<dbReference type="GO" id="GO:0006355">
    <property type="term" value="P:regulation of DNA-templated transcription"/>
    <property type="evidence" value="ECO:0007669"/>
    <property type="project" value="InterPro"/>
</dbReference>
<dbReference type="PROSITE" id="PS51140">
    <property type="entry name" value="CUE"/>
    <property type="match status" value="1"/>
</dbReference>
<dbReference type="GO" id="GO:0005789">
    <property type="term" value="C:endoplasmic reticulum membrane"/>
    <property type="evidence" value="ECO:0007669"/>
    <property type="project" value="UniProtKB-SubCell"/>
</dbReference>
<feature type="domain" description="CUE" evidence="15">
    <location>
        <begin position="781"/>
        <end position="824"/>
    </location>
</feature>
<gene>
    <name evidence="16" type="ORF">CH63R_04735</name>
</gene>
<proteinExistence type="inferred from homology"/>
<dbReference type="GO" id="GO:0030015">
    <property type="term" value="C:CCR4-NOT core complex"/>
    <property type="evidence" value="ECO:0007669"/>
    <property type="project" value="InterPro"/>
</dbReference>
<dbReference type="InterPro" id="IPR009060">
    <property type="entry name" value="UBA-like_sf"/>
</dbReference>
<feature type="compositionally biased region" description="Polar residues" evidence="13">
    <location>
        <begin position="170"/>
        <end position="191"/>
    </location>
</feature>
<dbReference type="Pfam" id="PF04153">
    <property type="entry name" value="NOT2_3_5_C"/>
    <property type="match status" value="1"/>
</dbReference>
<keyword evidence="17" id="KW-1185">Reference proteome</keyword>
<comment type="caution">
    <text evidence="16">The sequence shown here is derived from an EMBL/GenBank/DDBJ whole genome shotgun (WGS) entry which is preliminary data.</text>
</comment>
<evidence type="ECO:0000313" key="17">
    <source>
        <dbReference type="Proteomes" id="UP000092177"/>
    </source>
</evidence>
<dbReference type="InterPro" id="IPR040168">
    <property type="entry name" value="Not2/3/5"/>
</dbReference>
<evidence type="ECO:0000256" key="10">
    <source>
        <dbReference type="ARBA" id="ARBA00037847"/>
    </source>
</evidence>
<keyword evidence="3 14" id="KW-0812">Transmembrane</keyword>
<dbReference type="EMBL" id="LTAN01000003">
    <property type="protein sequence ID" value="OBR12439.1"/>
    <property type="molecule type" value="Genomic_DNA"/>
</dbReference>
<evidence type="ECO:0000256" key="13">
    <source>
        <dbReference type="SAM" id="MobiDB-lite"/>
    </source>
</evidence>
<keyword evidence="8 14" id="KW-0472">Membrane</keyword>
<feature type="compositionally biased region" description="Low complexity" evidence="13">
    <location>
        <begin position="872"/>
        <end position="882"/>
    </location>
</feature>
<comment type="subcellular location">
    <subcellularLocation>
        <location evidence="10">Endomembrane system</location>
        <topology evidence="10">Single-pass membrane protein</topology>
    </subcellularLocation>
    <subcellularLocation>
        <location evidence="1">Endoplasmic reticulum membrane</location>
    </subcellularLocation>
</comment>
<reference evidence="17" key="1">
    <citation type="journal article" date="2017" name="BMC Genomics">
        <title>Gapless genome assembly of Colletotrichum higginsianum reveals chromosome structure and association of transposable elements with secondary metabolite gene clusters.</title>
        <authorList>
            <person name="Dallery J.-F."/>
            <person name="Lapalu N."/>
            <person name="Zampounis A."/>
            <person name="Pigne S."/>
            <person name="Luyten I."/>
            <person name="Amselem J."/>
            <person name="Wittenberg A.H.J."/>
            <person name="Zhou S."/>
            <person name="de Queiroz M.V."/>
            <person name="Robin G.P."/>
            <person name="Auger A."/>
            <person name="Hainaut M."/>
            <person name="Henrissat B."/>
            <person name="Kim K.-T."/>
            <person name="Lee Y.-H."/>
            <person name="Lespinet O."/>
            <person name="Schwartz D.C."/>
            <person name="Thon M.R."/>
            <person name="O'Connell R.J."/>
        </authorList>
    </citation>
    <scope>NUCLEOTIDE SEQUENCE [LARGE SCALE GENOMIC DNA]</scope>
    <source>
        <strain evidence="17">IMI 349063</strain>
    </source>
</reference>
<protein>
    <recommendedName>
        <fullName evidence="12">Coupling of ubiquitin conjugation to ER degradation protein 1</fullName>
    </recommendedName>
</protein>
<dbReference type="AlphaFoldDB" id="A0A1B7YK37"/>
<dbReference type="OrthoDB" id="258627at2759"/>
<feature type="region of interest" description="Disordered" evidence="13">
    <location>
        <begin position="170"/>
        <end position="384"/>
    </location>
</feature>
<dbReference type="GO" id="GO:0000289">
    <property type="term" value="P:nuclear-transcribed mRNA poly(A) tail shortening"/>
    <property type="evidence" value="ECO:0007669"/>
    <property type="project" value="UniProtKB-ARBA"/>
</dbReference>
<dbReference type="CDD" id="cd14424">
    <property type="entry name" value="CUE_Cue1p_like"/>
    <property type="match status" value="1"/>
</dbReference>
<keyword evidence="7" id="KW-0805">Transcription regulation</keyword>
<dbReference type="VEuPathDB" id="FungiDB:CH63R_04735"/>
<evidence type="ECO:0000256" key="7">
    <source>
        <dbReference type="ARBA" id="ARBA00023015"/>
    </source>
</evidence>
<feature type="transmembrane region" description="Helical" evidence="14">
    <location>
        <begin position="744"/>
        <end position="762"/>
    </location>
</feature>
<evidence type="ECO:0000256" key="5">
    <source>
        <dbReference type="ARBA" id="ARBA00022824"/>
    </source>
</evidence>
<keyword evidence="9" id="KW-0804">Transcription</keyword>
<dbReference type="GO" id="GO:0043130">
    <property type="term" value="F:ubiquitin binding"/>
    <property type="evidence" value="ECO:0007669"/>
    <property type="project" value="InterPro"/>
</dbReference>
<dbReference type="GeneID" id="28863817"/>
<evidence type="ECO:0000256" key="4">
    <source>
        <dbReference type="ARBA" id="ARBA00022786"/>
    </source>
</evidence>
<feature type="compositionally biased region" description="Low complexity" evidence="13">
    <location>
        <begin position="838"/>
        <end position="851"/>
    </location>
</feature>
<evidence type="ECO:0000256" key="8">
    <source>
        <dbReference type="ARBA" id="ARBA00023136"/>
    </source>
</evidence>
<evidence type="ECO:0000256" key="9">
    <source>
        <dbReference type="ARBA" id="ARBA00023163"/>
    </source>
</evidence>
<keyword evidence="5" id="KW-0256">Endoplasmic reticulum</keyword>
<dbReference type="Gene3D" id="2.30.30.1020">
    <property type="entry name" value="CCR4-NOT complex subunit 2/3/5, C-terminal domain"/>
    <property type="match status" value="1"/>
</dbReference>
<keyword evidence="6 14" id="KW-1133">Transmembrane helix</keyword>
<evidence type="ECO:0000256" key="6">
    <source>
        <dbReference type="ARBA" id="ARBA00022989"/>
    </source>
</evidence>
<comment type="similarity">
    <text evidence="2">Belongs to the CNOT2/3/5 family.</text>
</comment>
<dbReference type="KEGG" id="chig:CH63R_04735"/>
<evidence type="ECO:0000256" key="3">
    <source>
        <dbReference type="ARBA" id="ARBA00022692"/>
    </source>
</evidence>
<evidence type="ECO:0000256" key="1">
    <source>
        <dbReference type="ARBA" id="ARBA00004586"/>
    </source>
</evidence>
<comment type="similarity">
    <text evidence="11">Belongs to the CUE1 family.</text>
</comment>